<evidence type="ECO:0000313" key="3">
    <source>
        <dbReference type="EMBL" id="MFH5241626.1"/>
    </source>
</evidence>
<dbReference type="EMBL" id="JBIMSP010000007">
    <property type="protein sequence ID" value="MFH5241626.1"/>
    <property type="molecule type" value="Genomic_DNA"/>
</dbReference>
<gene>
    <name evidence="3" type="ORF">ACHIPV_06945</name>
    <name evidence="1" type="ORF">ACHIPZ_09450</name>
    <name evidence="2" type="ORF">ACHIRB_02070</name>
</gene>
<sequence>MSGVTFREVMTGQLTLGTTDPRAGYQNPNSVGFVVDATIEIPDLSAFLDDPNHRGGLRADVDVPRWGEQCGSRIRGTFGLFTPTEHARTTHMIYELPVTVDGRPHWIVGVKQIRVEAIWRLWPATTTLYTTVHEGQDSSGTIVGAGIVRLNLPGVLAMLATMRGTSARWHARAWNVLRFLTFFTTGLVSTYLLRRRA</sequence>
<evidence type="ECO:0000313" key="6">
    <source>
        <dbReference type="Proteomes" id="UP001609219"/>
    </source>
</evidence>
<dbReference type="Proteomes" id="UP001609176">
    <property type="component" value="Unassembled WGS sequence"/>
</dbReference>
<name>A0ABW7JYR7_9NOCA</name>
<reference evidence="4 5" key="1">
    <citation type="submission" date="2024-10" db="EMBL/GenBank/DDBJ databases">
        <authorList>
            <person name="Riesco R."/>
        </authorList>
    </citation>
    <scope>NUCLEOTIDE SEQUENCE [LARGE SCALE GENOMIC DNA]</scope>
    <source>
        <strain evidence="3 5">NCIMB 15448</strain>
        <strain evidence="1 4">NCIMB 15449</strain>
        <strain evidence="2 6">NCIMB 15450</strain>
    </source>
</reference>
<dbReference type="RefSeq" id="WP_395113917.1">
    <property type="nucleotide sequence ID" value="NZ_JBIMSN010000008.1"/>
</dbReference>
<evidence type="ECO:0000313" key="1">
    <source>
        <dbReference type="EMBL" id="MFH5208424.1"/>
    </source>
</evidence>
<dbReference type="EMBL" id="JBIMSO010000039">
    <property type="protein sequence ID" value="MFH5208424.1"/>
    <property type="molecule type" value="Genomic_DNA"/>
</dbReference>
<accession>A0ABW7JYR7</accession>
<dbReference type="Proteomes" id="UP001609175">
    <property type="component" value="Unassembled WGS sequence"/>
</dbReference>
<dbReference type="Proteomes" id="UP001609219">
    <property type="component" value="Unassembled WGS sequence"/>
</dbReference>
<organism evidence="2 6">
    <name type="scientific">Antrihabitans spumae</name>
    <dbReference type="NCBI Taxonomy" id="3373370"/>
    <lineage>
        <taxon>Bacteria</taxon>
        <taxon>Bacillati</taxon>
        <taxon>Actinomycetota</taxon>
        <taxon>Actinomycetes</taxon>
        <taxon>Mycobacteriales</taxon>
        <taxon>Nocardiaceae</taxon>
        <taxon>Antrihabitans</taxon>
    </lineage>
</organism>
<proteinExistence type="predicted"/>
<dbReference type="EMBL" id="JBIMSN010000008">
    <property type="protein sequence ID" value="MFH5227378.1"/>
    <property type="molecule type" value="Genomic_DNA"/>
</dbReference>
<comment type="caution">
    <text evidence="2">The sequence shown here is derived from an EMBL/GenBank/DDBJ whole genome shotgun (WGS) entry which is preliminary data.</text>
</comment>
<keyword evidence="6" id="KW-1185">Reference proteome</keyword>
<evidence type="ECO:0000313" key="4">
    <source>
        <dbReference type="Proteomes" id="UP001609175"/>
    </source>
</evidence>
<evidence type="ECO:0000313" key="2">
    <source>
        <dbReference type="EMBL" id="MFH5227378.1"/>
    </source>
</evidence>
<evidence type="ECO:0008006" key="7">
    <source>
        <dbReference type="Google" id="ProtNLM"/>
    </source>
</evidence>
<evidence type="ECO:0000313" key="5">
    <source>
        <dbReference type="Proteomes" id="UP001609176"/>
    </source>
</evidence>
<protein>
    <recommendedName>
        <fullName evidence="7">SRPBCC family protein</fullName>
    </recommendedName>
</protein>